<proteinExistence type="predicted"/>
<name>A0A1B0D1T7_PHLPP</name>
<dbReference type="EMBL" id="AJVK01022333">
    <property type="status" value="NOT_ANNOTATED_CDS"/>
    <property type="molecule type" value="Genomic_DNA"/>
</dbReference>
<evidence type="ECO:0000313" key="1">
    <source>
        <dbReference type="EnsemblMetazoa" id="PPAI001310-PA"/>
    </source>
</evidence>
<organism evidence="1 2">
    <name type="scientific">Phlebotomus papatasi</name>
    <name type="common">Sandfly</name>
    <dbReference type="NCBI Taxonomy" id="29031"/>
    <lineage>
        <taxon>Eukaryota</taxon>
        <taxon>Metazoa</taxon>
        <taxon>Ecdysozoa</taxon>
        <taxon>Arthropoda</taxon>
        <taxon>Hexapoda</taxon>
        <taxon>Insecta</taxon>
        <taxon>Pterygota</taxon>
        <taxon>Neoptera</taxon>
        <taxon>Endopterygota</taxon>
        <taxon>Diptera</taxon>
        <taxon>Nematocera</taxon>
        <taxon>Psychodoidea</taxon>
        <taxon>Psychodidae</taxon>
        <taxon>Phlebotomus</taxon>
        <taxon>Phlebotomus</taxon>
    </lineage>
</organism>
<dbReference type="EnsemblMetazoa" id="PPAI001310-RA">
    <property type="protein sequence ID" value="PPAI001310-PA"/>
    <property type="gene ID" value="PPAI001310"/>
</dbReference>
<dbReference type="VEuPathDB" id="VectorBase:PPAI001310"/>
<evidence type="ECO:0000313" key="2">
    <source>
        <dbReference type="Proteomes" id="UP000092462"/>
    </source>
</evidence>
<accession>A0A1B0D1T7</accession>
<dbReference type="AlphaFoldDB" id="A0A1B0D1T7"/>
<protein>
    <submittedName>
        <fullName evidence="1">Uncharacterized protein</fullName>
    </submittedName>
</protein>
<keyword evidence="2" id="KW-1185">Reference proteome</keyword>
<dbReference type="Proteomes" id="UP000092462">
    <property type="component" value="Unassembled WGS sequence"/>
</dbReference>
<sequence>MCPRVRRTRMSSILLVHGSWDCLSLWCVAQQSSRLSSLSGWRELSPFRTTPNLLSRAHNPGICHPQESD</sequence>
<reference evidence="1" key="1">
    <citation type="submission" date="2022-08" db="UniProtKB">
        <authorList>
            <consortium name="EnsemblMetazoa"/>
        </authorList>
    </citation>
    <scope>IDENTIFICATION</scope>
    <source>
        <strain evidence="1">Israel</strain>
    </source>
</reference>